<dbReference type="PANTHER" id="PTHR10730:SF53">
    <property type="entry name" value="GLYCOSYLTRANSFERASE 25 FAMILY MEMBER"/>
    <property type="match status" value="1"/>
</dbReference>
<dbReference type="GO" id="GO:0016740">
    <property type="term" value="F:transferase activity"/>
    <property type="evidence" value="ECO:0007669"/>
    <property type="project" value="UniProtKB-KW"/>
</dbReference>
<dbReference type="CDD" id="cd06532">
    <property type="entry name" value="Glyco_transf_25"/>
    <property type="match status" value="1"/>
</dbReference>
<comment type="similarity">
    <text evidence="1">Belongs to the glycosyltransferase 25 family.</text>
</comment>
<evidence type="ECO:0000256" key="1">
    <source>
        <dbReference type="ARBA" id="ARBA00006721"/>
    </source>
</evidence>
<protein>
    <recommendedName>
        <fullName evidence="4">Glycosyl transferase family 25 domain-containing protein</fullName>
    </recommendedName>
</protein>
<gene>
    <name evidence="5" type="ORF">LTR05_002852</name>
</gene>
<reference evidence="5 6" key="1">
    <citation type="submission" date="2023-08" db="EMBL/GenBank/DDBJ databases">
        <title>Black Yeasts Isolated from many extreme environments.</title>
        <authorList>
            <person name="Coleine C."/>
            <person name="Stajich J.E."/>
            <person name="Selbmann L."/>
        </authorList>
    </citation>
    <scope>NUCLEOTIDE SEQUENCE [LARGE SCALE GENOMIC DNA]</scope>
    <source>
        <strain evidence="5 6">CCFEE 5910</strain>
    </source>
</reference>
<dbReference type="Proteomes" id="UP001309876">
    <property type="component" value="Unassembled WGS sequence"/>
</dbReference>
<keyword evidence="3" id="KW-0808">Transferase</keyword>
<organism evidence="5 6">
    <name type="scientific">Lithohypha guttulata</name>
    <dbReference type="NCBI Taxonomy" id="1690604"/>
    <lineage>
        <taxon>Eukaryota</taxon>
        <taxon>Fungi</taxon>
        <taxon>Dikarya</taxon>
        <taxon>Ascomycota</taxon>
        <taxon>Pezizomycotina</taxon>
        <taxon>Eurotiomycetes</taxon>
        <taxon>Chaetothyriomycetidae</taxon>
        <taxon>Chaetothyriales</taxon>
        <taxon>Trichomeriaceae</taxon>
        <taxon>Lithohypha</taxon>
    </lineage>
</organism>
<feature type="domain" description="Glycosyl transferase family 25" evidence="4">
    <location>
        <begin position="77"/>
        <end position="198"/>
    </location>
</feature>
<accession>A0AAN7T667</accession>
<keyword evidence="2" id="KW-0328">Glycosyltransferase</keyword>
<evidence type="ECO:0000313" key="5">
    <source>
        <dbReference type="EMBL" id="KAK5088632.1"/>
    </source>
</evidence>
<dbReference type="Pfam" id="PF01755">
    <property type="entry name" value="Glyco_transf_25"/>
    <property type="match status" value="1"/>
</dbReference>
<keyword evidence="6" id="KW-1185">Reference proteome</keyword>
<sequence>MLVRNPRVWLPALLSVTLIVILTLHNTDILKDKPHHQDLVLENVRIPHAAVNTIWDHGTVLQQDRGNVVSNSTLGFEKVFAINLPVRTDKRDSILLASKLTGFDIEFINGVDPSTIADKTLPAKYTGGDAITGGVLGCWRAHMNFIAKVVQENLASALVLEDDVDWDVRLLTQLKDFAVMSSAILNSSVTDSTKMRFENIERRSASEQISPYGDNWDVLFLGNCGVDIDTQKPHVVHAHDNTVPDLQHLKIYGDPNGLRLNPYPSHARLAGRAIEQTCTYAYAVTQKAARRILLDLGLERLDRPIDHMLRDWCEGKFAEQGPPRTCIGVLPTLFDSYRREGAGEADSDIDGDKAHIGFREKAHTLNIRKSTRMNLRKLMDGEAPEDQYPDGKFG</sequence>
<dbReference type="PANTHER" id="PTHR10730">
    <property type="entry name" value="PROCOLLAGEN-LYSINE,2-OXOGLUTARATE 5-DIOXYGENASE/GLYCOSYLTRANSFERASE 25 FAMILY MEMBER"/>
    <property type="match status" value="1"/>
</dbReference>
<dbReference type="InterPro" id="IPR002654">
    <property type="entry name" value="Glyco_trans_25"/>
</dbReference>
<evidence type="ECO:0000256" key="2">
    <source>
        <dbReference type="ARBA" id="ARBA00022676"/>
    </source>
</evidence>
<evidence type="ECO:0000259" key="4">
    <source>
        <dbReference type="Pfam" id="PF01755"/>
    </source>
</evidence>
<comment type="caution">
    <text evidence="5">The sequence shown here is derived from an EMBL/GenBank/DDBJ whole genome shotgun (WGS) entry which is preliminary data.</text>
</comment>
<evidence type="ECO:0000313" key="6">
    <source>
        <dbReference type="Proteomes" id="UP001309876"/>
    </source>
</evidence>
<dbReference type="EMBL" id="JAVRRJ010000002">
    <property type="protein sequence ID" value="KAK5088632.1"/>
    <property type="molecule type" value="Genomic_DNA"/>
</dbReference>
<dbReference type="InterPro" id="IPR050757">
    <property type="entry name" value="Collagen_mod_GT25"/>
</dbReference>
<evidence type="ECO:0000256" key="3">
    <source>
        <dbReference type="ARBA" id="ARBA00022679"/>
    </source>
</evidence>
<dbReference type="AlphaFoldDB" id="A0AAN7T667"/>
<proteinExistence type="inferred from homology"/>
<name>A0AAN7T667_9EURO</name>